<evidence type="ECO:0000256" key="7">
    <source>
        <dbReference type="HAMAP-Rule" id="MF_01931"/>
    </source>
</evidence>
<dbReference type="PIRSF" id="PIRSF000485">
    <property type="entry name" value="Amd_phspho_trans"/>
    <property type="match status" value="1"/>
</dbReference>
<dbReference type="InterPro" id="IPR035584">
    <property type="entry name" value="PurF_N"/>
</dbReference>
<keyword evidence="14" id="KW-1185">Reference proteome</keyword>
<keyword evidence="7" id="KW-0004">4Fe-4S</keyword>
<dbReference type="PANTHER" id="PTHR11907">
    <property type="entry name" value="AMIDOPHOSPHORIBOSYLTRANSFERASE"/>
    <property type="match status" value="1"/>
</dbReference>
<proteinExistence type="inferred from homology"/>
<dbReference type="InterPro" id="IPR029055">
    <property type="entry name" value="Ntn_hydrolases_N"/>
</dbReference>
<comment type="cofactor">
    <cofactor evidence="7 10">
        <name>Mg(2+)</name>
        <dbReference type="ChEBI" id="CHEBI:18420"/>
    </cofactor>
    <text evidence="7 10">Binds 1 Mg(2+) ion per subunit.</text>
</comment>
<feature type="binding site" evidence="7 11">
    <location>
        <position position="242"/>
    </location>
    <ligand>
        <name>[4Fe-4S] cluster</name>
        <dbReference type="ChEBI" id="CHEBI:49883"/>
    </ligand>
</feature>
<comment type="cofactor">
    <cofactor evidence="7 11">
        <name>[4Fe-4S] cluster</name>
        <dbReference type="ChEBI" id="CHEBI:49883"/>
    </cofactor>
    <text evidence="7 11">Binds 1 [4Fe-4S] cluster per subunit.</text>
</comment>
<dbReference type="Gene3D" id="3.40.50.2020">
    <property type="match status" value="1"/>
</dbReference>
<dbReference type="KEGG" id="samy:DB32_004402"/>
<comment type="catalytic activity">
    <reaction evidence="7 8">
        <text>5-phospho-beta-D-ribosylamine + L-glutamate + diphosphate = 5-phospho-alpha-D-ribose 1-diphosphate + L-glutamine + H2O</text>
        <dbReference type="Rhea" id="RHEA:14905"/>
        <dbReference type="ChEBI" id="CHEBI:15377"/>
        <dbReference type="ChEBI" id="CHEBI:29985"/>
        <dbReference type="ChEBI" id="CHEBI:33019"/>
        <dbReference type="ChEBI" id="CHEBI:58017"/>
        <dbReference type="ChEBI" id="CHEBI:58359"/>
        <dbReference type="ChEBI" id="CHEBI:58681"/>
        <dbReference type="EC" id="2.4.2.14"/>
    </reaction>
</comment>
<comment type="function">
    <text evidence="7">Catalyzes the formation of phosphoribosylamine from phosphoribosylpyrophosphate (PRPP) and glutamine.</text>
</comment>
<accession>A0A0F6YKG7</accession>
<dbReference type="EMBL" id="CP011125">
    <property type="protein sequence ID" value="AKF07253.1"/>
    <property type="molecule type" value="Genomic_DNA"/>
</dbReference>
<dbReference type="RefSeq" id="WP_053234535.1">
    <property type="nucleotide sequence ID" value="NZ_CP011125.1"/>
</dbReference>
<evidence type="ECO:0000256" key="11">
    <source>
        <dbReference type="PIRSR" id="PIRSR000485-3"/>
    </source>
</evidence>
<dbReference type="Gene3D" id="3.60.20.10">
    <property type="entry name" value="Glutamine Phosphoribosylpyrophosphate, subunit 1, domain 1"/>
    <property type="match status" value="1"/>
</dbReference>
<feature type="binding site" evidence="7 10">
    <location>
        <position position="352"/>
    </location>
    <ligand>
        <name>Mg(2+)</name>
        <dbReference type="ChEBI" id="CHEBI:18420"/>
    </ligand>
</feature>
<comment type="pathway">
    <text evidence="1 7 8">Purine metabolism; IMP biosynthesis via de novo pathway; N(1)-(5-phospho-D-ribosyl)glycinamide from 5-phospho-alpha-D-ribose 1-diphosphate: step 1/2.</text>
</comment>
<dbReference type="InterPro" id="IPR017932">
    <property type="entry name" value="GATase_2_dom"/>
</dbReference>
<keyword evidence="7 11" id="KW-0411">Iron-sulfur</keyword>
<keyword evidence="7 10" id="KW-0479">Metal-binding</keyword>
<evidence type="ECO:0000259" key="12">
    <source>
        <dbReference type="PROSITE" id="PS51278"/>
    </source>
</evidence>
<evidence type="ECO:0000313" key="14">
    <source>
        <dbReference type="Proteomes" id="UP000034883"/>
    </source>
</evidence>
<gene>
    <name evidence="7" type="primary">purF</name>
    <name evidence="13" type="ORF">DB32_004402</name>
</gene>
<dbReference type="GO" id="GO:0004044">
    <property type="term" value="F:amidophosphoribosyltransferase activity"/>
    <property type="evidence" value="ECO:0007669"/>
    <property type="project" value="UniProtKB-UniRule"/>
</dbReference>
<evidence type="ECO:0000256" key="6">
    <source>
        <dbReference type="ARBA" id="ARBA00022962"/>
    </source>
</evidence>
<reference evidence="13 14" key="1">
    <citation type="submission" date="2015-03" db="EMBL/GenBank/DDBJ databases">
        <title>Genome assembly of Sandaracinus amylolyticus DSM 53668.</title>
        <authorList>
            <person name="Sharma G."/>
            <person name="Subramanian S."/>
        </authorList>
    </citation>
    <scope>NUCLEOTIDE SEQUENCE [LARGE SCALE GENOMIC DNA]</scope>
    <source>
        <strain evidence="13 14">DSM 53668</strain>
    </source>
</reference>
<dbReference type="SUPFAM" id="SSF53271">
    <property type="entry name" value="PRTase-like"/>
    <property type="match status" value="1"/>
</dbReference>
<keyword evidence="7 11" id="KW-0408">Iron</keyword>
<dbReference type="NCBIfam" id="TIGR01134">
    <property type="entry name" value="purF"/>
    <property type="match status" value="1"/>
</dbReference>
<feature type="binding site" evidence="7 11">
    <location>
        <position position="442"/>
    </location>
    <ligand>
        <name>[4Fe-4S] cluster</name>
        <dbReference type="ChEBI" id="CHEBI:49883"/>
    </ligand>
</feature>
<evidence type="ECO:0000256" key="2">
    <source>
        <dbReference type="ARBA" id="ARBA00010138"/>
    </source>
</evidence>
<keyword evidence="6 7" id="KW-0315">Glutamine amidotransferase</keyword>
<protein>
    <recommendedName>
        <fullName evidence="7">Amidophosphoribosyltransferase</fullName>
        <shortName evidence="7">ATase</shortName>
        <ecNumber evidence="7">2.4.2.14</ecNumber>
    </recommendedName>
    <alternativeName>
        <fullName evidence="7">Glutamine phosphoribosylpyrophosphate amidotransferase</fullName>
        <shortName evidence="7">GPATase</shortName>
    </alternativeName>
</protein>
<dbReference type="GO" id="GO:0000287">
    <property type="term" value="F:magnesium ion binding"/>
    <property type="evidence" value="ECO:0007669"/>
    <property type="project" value="UniProtKB-UniRule"/>
</dbReference>
<dbReference type="EC" id="2.4.2.14" evidence="7"/>
<evidence type="ECO:0000256" key="1">
    <source>
        <dbReference type="ARBA" id="ARBA00005209"/>
    </source>
</evidence>
<dbReference type="Proteomes" id="UP000034883">
    <property type="component" value="Chromosome"/>
</dbReference>
<evidence type="ECO:0000313" key="13">
    <source>
        <dbReference type="EMBL" id="AKF07253.1"/>
    </source>
</evidence>
<name>A0A0F6YKG7_9BACT</name>
<keyword evidence="4 7" id="KW-0808">Transferase</keyword>
<dbReference type="SUPFAM" id="SSF56235">
    <property type="entry name" value="N-terminal nucleophile aminohydrolases (Ntn hydrolases)"/>
    <property type="match status" value="1"/>
</dbReference>
<feature type="binding site" evidence="7 10">
    <location>
        <position position="351"/>
    </location>
    <ligand>
        <name>Mg(2+)</name>
        <dbReference type="ChEBI" id="CHEBI:18420"/>
    </ligand>
</feature>
<dbReference type="GO" id="GO:0006189">
    <property type="term" value="P:'de novo' IMP biosynthetic process"/>
    <property type="evidence" value="ECO:0007669"/>
    <property type="project" value="UniProtKB-UniRule"/>
</dbReference>
<dbReference type="HAMAP" id="MF_01931">
    <property type="entry name" value="PurF"/>
    <property type="match status" value="1"/>
</dbReference>
<evidence type="ECO:0000256" key="10">
    <source>
        <dbReference type="PIRSR" id="PIRSR000485-2"/>
    </source>
</evidence>
<dbReference type="PROSITE" id="PS51278">
    <property type="entry name" value="GATASE_TYPE_2"/>
    <property type="match status" value="1"/>
</dbReference>
<dbReference type="OrthoDB" id="9801213at2"/>
<dbReference type="Pfam" id="PF13522">
    <property type="entry name" value="GATase_6"/>
    <property type="match status" value="1"/>
</dbReference>
<evidence type="ECO:0000256" key="8">
    <source>
        <dbReference type="PIRNR" id="PIRNR000485"/>
    </source>
</evidence>
<feature type="binding site" evidence="7 11">
    <location>
        <position position="445"/>
    </location>
    <ligand>
        <name>[4Fe-4S] cluster</name>
        <dbReference type="ChEBI" id="CHEBI:49883"/>
    </ligand>
</feature>
<dbReference type="STRING" id="927083.DB32_004402"/>
<dbReference type="UniPathway" id="UPA00074">
    <property type="reaction ID" value="UER00124"/>
</dbReference>
<dbReference type="Pfam" id="PF00156">
    <property type="entry name" value="Pribosyltran"/>
    <property type="match status" value="1"/>
</dbReference>
<dbReference type="CDD" id="cd06223">
    <property type="entry name" value="PRTases_typeI"/>
    <property type="match status" value="1"/>
</dbReference>
<evidence type="ECO:0000256" key="4">
    <source>
        <dbReference type="ARBA" id="ARBA00022679"/>
    </source>
</evidence>
<comment type="similarity">
    <text evidence="2 7 8">In the C-terminal section; belongs to the purine/pyrimidine phosphoribosyltransferase family.</text>
</comment>
<feature type="binding site" evidence="7 11">
    <location>
        <position position="388"/>
    </location>
    <ligand>
        <name>[4Fe-4S] cluster</name>
        <dbReference type="ChEBI" id="CHEBI:49883"/>
    </ligand>
</feature>
<feature type="binding site" evidence="7 10">
    <location>
        <position position="289"/>
    </location>
    <ligand>
        <name>Mg(2+)</name>
        <dbReference type="ChEBI" id="CHEBI:18420"/>
    </ligand>
</feature>
<dbReference type="InterPro" id="IPR029057">
    <property type="entry name" value="PRTase-like"/>
</dbReference>
<sequence length="470" mass="50400">MCGVVGIWGAPQASNLTYLGLHALQHRGQESAGIVSSDGGRLFAHKSLGLVQDAFSQPVLEALPGDRAIGHVRYSTAGGGGLKNAQPIAVDYAMGSLAVGHNGNFTNFEEVRTRLEAAGSIFNSSSDTEVLVHLIARSREATTVGRVSDALKQMQGAYSIVFLTTDELIAVRDPHGFRPLCLGTLSSYPGLPGATVVASEPSAFELIGAEYVRDLEPGEMIVADREGVRSLRPFETRAQRMCIFEYVYFARPDSKLNGISVYDTRKRLGAILAEECPADVDVVIPVPDSGVASALGYAGRLGIPFELGLIRSHYVGRTFIEPSQSIRHFGVKLKLSPVRAVLEGKRVAVIDDSIVRGTTSRKIVKMLRDAGAKEVHLRISSPPTRWPCYYGIDTPSRNELIAASHSPAEVAKYVTSDTVGYLSIDGLHRAVRGEGPGRQGFCDACFSGDYPVPFATENGTGKRSLPLASV</sequence>
<dbReference type="InterPro" id="IPR000836">
    <property type="entry name" value="PRTase_dom"/>
</dbReference>
<keyword evidence="7 10" id="KW-0460">Magnesium</keyword>
<evidence type="ECO:0000256" key="3">
    <source>
        <dbReference type="ARBA" id="ARBA00022676"/>
    </source>
</evidence>
<keyword evidence="3 7" id="KW-0328">Glycosyltransferase</keyword>
<feature type="domain" description="Glutamine amidotransferase type-2" evidence="12">
    <location>
        <begin position="2"/>
        <end position="226"/>
    </location>
</feature>
<dbReference type="InterPro" id="IPR005854">
    <property type="entry name" value="PurF"/>
</dbReference>
<dbReference type="CDD" id="cd00715">
    <property type="entry name" value="GPATase_N"/>
    <property type="match status" value="1"/>
</dbReference>
<evidence type="ECO:0000256" key="5">
    <source>
        <dbReference type="ARBA" id="ARBA00022755"/>
    </source>
</evidence>
<keyword evidence="5 7" id="KW-0658">Purine biosynthesis</keyword>
<feature type="active site" description="Nucleophile" evidence="7 9">
    <location>
        <position position="2"/>
    </location>
</feature>
<organism evidence="13 14">
    <name type="scientific">Sandaracinus amylolyticus</name>
    <dbReference type="NCBI Taxonomy" id="927083"/>
    <lineage>
        <taxon>Bacteria</taxon>
        <taxon>Pseudomonadati</taxon>
        <taxon>Myxococcota</taxon>
        <taxon>Polyangia</taxon>
        <taxon>Polyangiales</taxon>
        <taxon>Sandaracinaceae</taxon>
        <taxon>Sandaracinus</taxon>
    </lineage>
</organism>
<dbReference type="AlphaFoldDB" id="A0A0F6YKG7"/>
<dbReference type="GO" id="GO:0009113">
    <property type="term" value="P:purine nucleobase biosynthetic process"/>
    <property type="evidence" value="ECO:0007669"/>
    <property type="project" value="UniProtKB-UniRule"/>
</dbReference>
<dbReference type="GO" id="GO:0051539">
    <property type="term" value="F:4 iron, 4 sulfur cluster binding"/>
    <property type="evidence" value="ECO:0007669"/>
    <property type="project" value="UniProtKB-KW"/>
</dbReference>
<evidence type="ECO:0000256" key="9">
    <source>
        <dbReference type="PIRSR" id="PIRSR000485-1"/>
    </source>
</evidence>